<dbReference type="AlphaFoldDB" id="A0A976FGL6"/>
<feature type="compositionally biased region" description="Basic and acidic residues" evidence="1">
    <location>
        <begin position="21"/>
        <end position="48"/>
    </location>
</feature>
<dbReference type="EMBL" id="SHOA02000018">
    <property type="protein sequence ID" value="TDH66423.1"/>
    <property type="molecule type" value="Genomic_DNA"/>
</dbReference>
<evidence type="ECO:0000256" key="1">
    <source>
        <dbReference type="SAM" id="MobiDB-lite"/>
    </source>
</evidence>
<feature type="region of interest" description="Disordered" evidence="1">
    <location>
        <begin position="1"/>
        <end position="89"/>
    </location>
</feature>
<keyword evidence="3" id="KW-1185">Reference proteome</keyword>
<evidence type="ECO:0000313" key="3">
    <source>
        <dbReference type="Proteomes" id="UP000294530"/>
    </source>
</evidence>
<organism evidence="2 3">
    <name type="scientific">Bremia lactucae</name>
    <name type="common">Lettuce downy mildew</name>
    <dbReference type="NCBI Taxonomy" id="4779"/>
    <lineage>
        <taxon>Eukaryota</taxon>
        <taxon>Sar</taxon>
        <taxon>Stramenopiles</taxon>
        <taxon>Oomycota</taxon>
        <taxon>Peronosporomycetes</taxon>
        <taxon>Peronosporales</taxon>
        <taxon>Peronosporaceae</taxon>
        <taxon>Bremia</taxon>
    </lineage>
</organism>
<sequence>MRGSPEPVQRKTSGQSTEPPDPGKRVTHNQRDRTDSSVRQTTRADTHPLPEAVGVGHSKSTAKASATQEQPIPRRTGAPSEPGSDKAEPVIRPAETFEAVVAAVKAAPHDPSHEAWVTTVAKLYTIANDTVAIAADLVPARKQRFPTLRMDTVCADGDERPLQFQLVI</sequence>
<protein>
    <submittedName>
        <fullName evidence="2">Uncharacterized protein</fullName>
    </submittedName>
</protein>
<feature type="compositionally biased region" description="Polar residues" evidence="1">
    <location>
        <begin position="58"/>
        <end position="70"/>
    </location>
</feature>
<name>A0A976FGL6_BRELC</name>
<dbReference type="RefSeq" id="XP_067815922.1">
    <property type="nucleotide sequence ID" value="XM_067962881.1"/>
</dbReference>
<proteinExistence type="predicted"/>
<dbReference type="OrthoDB" id="127600at2759"/>
<evidence type="ECO:0000313" key="2">
    <source>
        <dbReference type="EMBL" id="TDH66423.1"/>
    </source>
</evidence>
<gene>
    <name evidence="2" type="ORF">CCR75_004795</name>
</gene>
<reference evidence="2 3" key="1">
    <citation type="journal article" date="2021" name="Genome Biol.">
        <title>AFLAP: assembly-free linkage analysis pipeline using k-mers from genome sequencing data.</title>
        <authorList>
            <person name="Fletcher K."/>
            <person name="Zhang L."/>
            <person name="Gil J."/>
            <person name="Han R."/>
            <person name="Cavanaugh K."/>
            <person name="Michelmore R."/>
        </authorList>
    </citation>
    <scope>NUCLEOTIDE SEQUENCE [LARGE SCALE GENOMIC DNA]</scope>
    <source>
        <strain evidence="2 3">SF5</strain>
    </source>
</reference>
<accession>A0A976FGL6</accession>
<dbReference type="GeneID" id="94348552"/>
<dbReference type="Proteomes" id="UP000294530">
    <property type="component" value="Unassembled WGS sequence"/>
</dbReference>
<comment type="caution">
    <text evidence="2">The sequence shown here is derived from an EMBL/GenBank/DDBJ whole genome shotgun (WGS) entry which is preliminary data.</text>
</comment>
<dbReference type="KEGG" id="blac:94348552"/>